<dbReference type="AlphaFoldDB" id="A0A1D7QVN1"/>
<dbReference type="KEGG" id="bbev:BBEV_1657"/>
<accession>A0A1D7QVN1</accession>
<dbReference type="InterPro" id="IPR026816">
    <property type="entry name" value="Flavodoxin_dom"/>
</dbReference>
<dbReference type="SUPFAM" id="SSF52218">
    <property type="entry name" value="Flavoproteins"/>
    <property type="match status" value="1"/>
</dbReference>
<dbReference type="PANTHER" id="PTHR38030">
    <property type="entry name" value="PROTOPORPHYRINOGEN IX DEHYDROGENASE [MENAQUINONE]"/>
    <property type="match status" value="1"/>
</dbReference>
<dbReference type="STRING" id="632773.BBEV_1657"/>
<gene>
    <name evidence="2" type="ORF">BBEV_1657</name>
</gene>
<name>A0A1D7QVN1_9BACI</name>
<feature type="domain" description="Flavodoxin" evidence="1">
    <location>
        <begin position="4"/>
        <end position="140"/>
    </location>
</feature>
<protein>
    <submittedName>
        <fullName evidence="2">Flavodoxin-Like Protein</fullName>
    </submittedName>
</protein>
<dbReference type="PANTHER" id="PTHR38030:SF2">
    <property type="entry name" value="PROTOPORPHYRINOGEN IX DEHYDROGENASE [QUINONE]"/>
    <property type="match status" value="1"/>
</dbReference>
<proteinExistence type="predicted"/>
<dbReference type="OrthoDB" id="2146857at2"/>
<dbReference type="GO" id="GO:0070819">
    <property type="term" value="F:menaquinone-dependent protoporphyrinogen oxidase activity"/>
    <property type="evidence" value="ECO:0007669"/>
    <property type="project" value="TreeGrafter"/>
</dbReference>
<keyword evidence="3" id="KW-1185">Reference proteome</keyword>
<dbReference type="Proteomes" id="UP000094463">
    <property type="component" value="Chromosome"/>
</dbReference>
<dbReference type="InterPro" id="IPR052200">
    <property type="entry name" value="Protoporphyrinogen_IX_DH"/>
</dbReference>
<evidence type="ECO:0000313" key="3">
    <source>
        <dbReference type="Proteomes" id="UP000094463"/>
    </source>
</evidence>
<dbReference type="GO" id="GO:0010181">
    <property type="term" value="F:FMN binding"/>
    <property type="evidence" value="ECO:0007669"/>
    <property type="project" value="TreeGrafter"/>
</dbReference>
<dbReference type="RefSeq" id="WP_069365041.1">
    <property type="nucleotide sequence ID" value="NZ_CP012502.1"/>
</dbReference>
<reference evidence="2 3" key="1">
    <citation type="submission" date="2015-08" db="EMBL/GenBank/DDBJ databases">
        <title>The complete genome sequence of Bacillus beveridgei MLTeJB.</title>
        <authorList>
            <person name="Hanson T.E."/>
            <person name="Mesa C."/>
            <person name="Basesman S.M."/>
            <person name="Oremland R.S."/>
        </authorList>
    </citation>
    <scope>NUCLEOTIDE SEQUENCE [LARGE SCALE GENOMIC DNA]</scope>
    <source>
        <strain evidence="2 3">MLTeJB</strain>
    </source>
</reference>
<organism evidence="2 3">
    <name type="scientific">Salisediminibacterium beveridgei</name>
    <dbReference type="NCBI Taxonomy" id="632773"/>
    <lineage>
        <taxon>Bacteria</taxon>
        <taxon>Bacillati</taxon>
        <taxon>Bacillota</taxon>
        <taxon>Bacilli</taxon>
        <taxon>Bacillales</taxon>
        <taxon>Bacillaceae</taxon>
        <taxon>Salisediminibacterium</taxon>
    </lineage>
</organism>
<evidence type="ECO:0000313" key="2">
    <source>
        <dbReference type="EMBL" id="AOM83018.1"/>
    </source>
</evidence>
<dbReference type="Pfam" id="PF12724">
    <property type="entry name" value="Flavodoxin_5"/>
    <property type="match status" value="1"/>
</dbReference>
<dbReference type="Gene3D" id="3.40.50.360">
    <property type="match status" value="1"/>
</dbReference>
<dbReference type="GO" id="GO:0006783">
    <property type="term" value="P:heme biosynthetic process"/>
    <property type="evidence" value="ECO:0007669"/>
    <property type="project" value="TreeGrafter"/>
</dbReference>
<dbReference type="EMBL" id="CP012502">
    <property type="protein sequence ID" value="AOM83018.1"/>
    <property type="molecule type" value="Genomic_DNA"/>
</dbReference>
<sequence length="164" mass="18910">MRNLIVYCSTHGTVKKIAEYIRDTIPETEIIDLEHQRARDIEEYDSIIIGASVHMGLLNRHIRQFVSRNETLLLEKKLGIILCCMHEDMQAQLQFENSFPETLRSHATATAMPGGELQFSKMNYLQRMIVKKVTGTDQDQFTLDHQIIESFIQKMKDPAAQNSD</sequence>
<evidence type="ECO:0000259" key="1">
    <source>
        <dbReference type="Pfam" id="PF12724"/>
    </source>
</evidence>
<dbReference type="InterPro" id="IPR029039">
    <property type="entry name" value="Flavoprotein-like_sf"/>
</dbReference>